<dbReference type="EMBL" id="MBEW02000002">
    <property type="protein sequence ID" value="RDY22043.1"/>
    <property type="molecule type" value="Genomic_DNA"/>
</dbReference>
<dbReference type="AlphaFoldDB" id="A0A1C0AGE7"/>
<reference evidence="2 3" key="1">
    <citation type="journal article" date="2016" name="Genome Announc.">
        <title>Draft Genome Sequence of Criibacterium bergeronii gen. nov., sp. nov., Strain CCRI-22567T, Isolated from a Vaginal Sample from a Woman with Bacterial Vaginosis.</title>
        <authorList>
            <person name="Maheux A.F."/>
            <person name="Berube E."/>
            <person name="Boudreau D.K."/>
            <person name="Raymond F."/>
            <person name="Corbeil J."/>
            <person name="Roy P.H."/>
            <person name="Boissinot M."/>
            <person name="Omar R.F."/>
        </authorList>
    </citation>
    <scope>NUCLEOTIDE SEQUENCE [LARGE SCALE GENOMIC DNA]</scope>
    <source>
        <strain evidence="2 3">CCRI-22567</strain>
    </source>
</reference>
<dbReference type="Pfam" id="PF03780">
    <property type="entry name" value="Asp23"/>
    <property type="match status" value="1"/>
</dbReference>
<comment type="caution">
    <text evidence="2">The sequence shown here is derived from an EMBL/GenBank/DDBJ whole genome shotgun (WGS) entry which is preliminary data.</text>
</comment>
<comment type="similarity">
    <text evidence="1">Belongs to the asp23 family.</text>
</comment>
<dbReference type="PANTHER" id="PTHR34297:SF1">
    <property type="entry name" value="ASP23_GLS24 FAMILY ENVELOPE STRESS RESPONSE PROTEIN"/>
    <property type="match status" value="1"/>
</dbReference>
<dbReference type="RefSeq" id="WP_068913799.1">
    <property type="nucleotide sequence ID" value="NZ_MBEW02000002.1"/>
</dbReference>
<dbReference type="Proteomes" id="UP000093352">
    <property type="component" value="Unassembled WGS sequence"/>
</dbReference>
<protein>
    <submittedName>
        <fullName evidence="2">Asp23/Gls24 family envelope stress response protein</fullName>
    </submittedName>
</protein>
<keyword evidence="3" id="KW-1185">Reference proteome</keyword>
<gene>
    <name evidence="2" type="ORF">BBG48_001485</name>
</gene>
<evidence type="ECO:0000313" key="2">
    <source>
        <dbReference type="EMBL" id="RDY22043.1"/>
    </source>
</evidence>
<name>A0A1C0AGE7_9FIRM</name>
<evidence type="ECO:0000313" key="3">
    <source>
        <dbReference type="Proteomes" id="UP000093352"/>
    </source>
</evidence>
<evidence type="ECO:0000256" key="1">
    <source>
        <dbReference type="ARBA" id="ARBA00005721"/>
    </source>
</evidence>
<dbReference type="STRING" id="1871336.BBG48_07925"/>
<accession>A0A1C0AGE7</accession>
<sequence length="106" mass="12373">MFEYENEKVVISKSAIQTIVRLAIEEVKSVANFSKSINRNEKLYNLKISENVVSVNVFAAFYYGYNLKEEIEKLQDNIKNSIETMLGMEVDRVNVYVYDLIINQEH</sequence>
<proteinExistence type="inferred from homology"/>
<dbReference type="InterPro" id="IPR005531">
    <property type="entry name" value="Asp23"/>
</dbReference>
<dbReference type="PANTHER" id="PTHR34297">
    <property type="entry name" value="HYPOTHETICAL CYTOSOLIC PROTEIN-RELATED"/>
    <property type="match status" value="1"/>
</dbReference>
<organism evidence="2 3">
    <name type="scientific">Criibacterium bergeronii</name>
    <dbReference type="NCBI Taxonomy" id="1871336"/>
    <lineage>
        <taxon>Bacteria</taxon>
        <taxon>Bacillati</taxon>
        <taxon>Bacillota</taxon>
        <taxon>Clostridia</taxon>
        <taxon>Peptostreptococcales</taxon>
        <taxon>Filifactoraceae</taxon>
        <taxon>Criibacterium</taxon>
    </lineage>
</organism>